<comment type="function">
    <text evidence="3">Removes the formyl group from the N-terminal Met of newly synthesized proteins. Requires at least a dipeptide for an efficient rate of reaction. N-terminal L-methionine is a prerequisite for activity but the enzyme has broad specificity at other positions.</text>
</comment>
<dbReference type="GO" id="GO:0046872">
    <property type="term" value="F:metal ion binding"/>
    <property type="evidence" value="ECO:0007669"/>
    <property type="project" value="UniProtKB-KW"/>
</dbReference>
<dbReference type="InterPro" id="IPR036821">
    <property type="entry name" value="Peptide_deformylase_sf"/>
</dbReference>
<keyword evidence="3" id="KW-0479">Metal-binding</keyword>
<evidence type="ECO:0000256" key="2">
    <source>
        <dbReference type="ARBA" id="ARBA00023004"/>
    </source>
</evidence>
<evidence type="ECO:0000256" key="1">
    <source>
        <dbReference type="ARBA" id="ARBA00010759"/>
    </source>
</evidence>
<dbReference type="HOGENOM" id="CLU_061901_2_0_9"/>
<evidence type="ECO:0000256" key="3">
    <source>
        <dbReference type="HAMAP-Rule" id="MF_00163"/>
    </source>
</evidence>
<dbReference type="Pfam" id="PF01327">
    <property type="entry name" value="Pep_deformylase"/>
    <property type="match status" value="1"/>
</dbReference>
<comment type="catalytic activity">
    <reaction evidence="3">
        <text>N-terminal N-formyl-L-methionyl-[peptide] + H2O = N-terminal L-methionyl-[peptide] + formate</text>
        <dbReference type="Rhea" id="RHEA:24420"/>
        <dbReference type="Rhea" id="RHEA-COMP:10639"/>
        <dbReference type="Rhea" id="RHEA-COMP:10640"/>
        <dbReference type="ChEBI" id="CHEBI:15377"/>
        <dbReference type="ChEBI" id="CHEBI:15740"/>
        <dbReference type="ChEBI" id="CHEBI:49298"/>
        <dbReference type="ChEBI" id="CHEBI:64731"/>
        <dbReference type="EC" id="3.5.1.88"/>
    </reaction>
</comment>
<name>A0A0H2YT55_CLOP1</name>
<dbReference type="PANTHER" id="PTHR10458:SF22">
    <property type="entry name" value="PEPTIDE DEFORMYLASE"/>
    <property type="match status" value="1"/>
</dbReference>
<keyword evidence="3 4" id="KW-0378">Hydrolase</keyword>
<sequence>MAVKKIVQIGHEALKKVSEPVKDVNEVKGLIQDLKDTLATVEGIGLAAPQIAVNKRVVYINFGDGENEYVLINPEVTGVSKETYEDYEGCLSYVMHEGLVERPRAVRIQALNEKGELKVYEAQDLLARCFLHEIDHLEGIMYVDRAKEMYELVEK</sequence>
<dbReference type="RefSeq" id="WP_003449734.1">
    <property type="nucleotide sequence ID" value="NC_008261.1"/>
</dbReference>
<protein>
    <recommendedName>
        <fullName evidence="3">Peptide deformylase</fullName>
        <shortName evidence="3">PDF</shortName>
        <ecNumber evidence="3">3.5.1.88</ecNumber>
    </recommendedName>
    <alternativeName>
        <fullName evidence="3">Polypeptide deformylase</fullName>
    </alternativeName>
</protein>
<dbReference type="HAMAP" id="MF_00163">
    <property type="entry name" value="Pep_deformylase"/>
    <property type="match status" value="1"/>
</dbReference>
<evidence type="ECO:0000313" key="4">
    <source>
        <dbReference type="EMBL" id="ABG84230.1"/>
    </source>
</evidence>
<keyword evidence="5" id="KW-1185">Reference proteome</keyword>
<dbReference type="SMR" id="A0A0H2YT55"/>
<dbReference type="AlphaFoldDB" id="A0A0H2YT55"/>
<feature type="binding site" evidence="3">
    <location>
        <position position="132"/>
    </location>
    <ligand>
        <name>Fe cation</name>
        <dbReference type="ChEBI" id="CHEBI:24875"/>
    </ligand>
</feature>
<keyword evidence="3" id="KW-0648">Protein biosynthesis</keyword>
<comment type="similarity">
    <text evidence="1 3">Belongs to the polypeptide deformylase family.</text>
</comment>
<dbReference type="STRING" id="195103.CPF_1885"/>
<dbReference type="KEGG" id="cpf:CPF_1885"/>
<evidence type="ECO:0000313" key="5">
    <source>
        <dbReference type="Proteomes" id="UP000001823"/>
    </source>
</evidence>
<comment type="cofactor">
    <cofactor evidence="3">
        <name>Fe(2+)</name>
        <dbReference type="ChEBI" id="CHEBI:29033"/>
    </cofactor>
    <text evidence="3">Binds 1 Fe(2+) ion.</text>
</comment>
<dbReference type="EMBL" id="CP000246">
    <property type="protein sequence ID" value="ABG84230.1"/>
    <property type="molecule type" value="Genomic_DNA"/>
</dbReference>
<dbReference type="InterPro" id="IPR023635">
    <property type="entry name" value="Peptide_deformylase"/>
</dbReference>
<organism evidence="4 5">
    <name type="scientific">Clostridium perfringens (strain ATCC 13124 / DSM 756 / JCM 1290 / NCIMB 6125 / NCTC 8237 / Type A)</name>
    <dbReference type="NCBI Taxonomy" id="195103"/>
    <lineage>
        <taxon>Bacteria</taxon>
        <taxon>Bacillati</taxon>
        <taxon>Bacillota</taxon>
        <taxon>Clostridia</taxon>
        <taxon>Eubacteriales</taxon>
        <taxon>Clostridiaceae</taxon>
        <taxon>Clostridium</taxon>
    </lineage>
</organism>
<feature type="active site" evidence="3">
    <location>
        <position position="133"/>
    </location>
</feature>
<dbReference type="PaxDb" id="195103-CPF_1885"/>
<dbReference type="PRINTS" id="PR01576">
    <property type="entry name" value="PDEFORMYLASE"/>
</dbReference>
<dbReference type="eggNOG" id="COG0242">
    <property type="taxonomic scope" value="Bacteria"/>
</dbReference>
<dbReference type="CDD" id="cd00487">
    <property type="entry name" value="Pep_deformylase"/>
    <property type="match status" value="1"/>
</dbReference>
<dbReference type="GeneID" id="93001830"/>
<proteinExistence type="inferred from homology"/>
<dbReference type="SUPFAM" id="SSF56420">
    <property type="entry name" value="Peptide deformylase"/>
    <property type="match status" value="1"/>
</dbReference>
<gene>
    <name evidence="3 4" type="primary">def</name>
    <name evidence="4" type="ordered locus">CPF_1885</name>
</gene>
<dbReference type="EC" id="3.5.1.88" evidence="3"/>
<keyword evidence="2 3" id="KW-0408">Iron</keyword>
<dbReference type="NCBIfam" id="NF001159">
    <property type="entry name" value="PRK00150.1-3"/>
    <property type="match status" value="1"/>
</dbReference>
<dbReference type="PIRSF" id="PIRSF004749">
    <property type="entry name" value="Pep_def"/>
    <property type="match status" value="1"/>
</dbReference>
<feature type="binding site" evidence="3">
    <location>
        <position position="136"/>
    </location>
    <ligand>
        <name>Fe cation</name>
        <dbReference type="ChEBI" id="CHEBI:24875"/>
    </ligand>
</feature>
<feature type="binding site" evidence="3">
    <location>
        <position position="90"/>
    </location>
    <ligand>
        <name>Fe cation</name>
        <dbReference type="ChEBI" id="CHEBI:24875"/>
    </ligand>
</feature>
<dbReference type="Gene3D" id="3.90.45.10">
    <property type="entry name" value="Peptide deformylase"/>
    <property type="match status" value="1"/>
</dbReference>
<dbReference type="GO" id="GO:0006412">
    <property type="term" value="P:translation"/>
    <property type="evidence" value="ECO:0007669"/>
    <property type="project" value="UniProtKB-UniRule"/>
</dbReference>
<dbReference type="PANTHER" id="PTHR10458">
    <property type="entry name" value="PEPTIDE DEFORMYLASE"/>
    <property type="match status" value="1"/>
</dbReference>
<accession>A0A0H2YT55</accession>
<reference evidence="4 5" key="1">
    <citation type="journal article" date="2006" name="Genome Res.">
        <title>Skewed genomic variability in strains of the toxigenic bacterial pathogen, Clostridium perfringens.</title>
        <authorList>
            <person name="Myers G.S."/>
            <person name="Rasko D.A."/>
            <person name="Cheung J.K."/>
            <person name="Ravel J."/>
            <person name="Seshadri R."/>
            <person name="Deboy R.T."/>
            <person name="Ren Q."/>
            <person name="Varga J."/>
            <person name="Awad M.M."/>
            <person name="Brinkac L.M."/>
            <person name="Daugherty S.C."/>
            <person name="Haft D.H."/>
            <person name="Dodson R.J."/>
            <person name="Madupu R."/>
            <person name="Nelson W.C."/>
            <person name="Rosovitz M.J."/>
            <person name="Sullivan S.A."/>
            <person name="Khouri H."/>
            <person name="Dimitrov G.I."/>
            <person name="Watkins K.L."/>
            <person name="Mulligan S."/>
            <person name="Benton J."/>
            <person name="Radune D."/>
            <person name="Fisher D.J."/>
            <person name="Atkins H.S."/>
            <person name="Hiscox T."/>
            <person name="Jost B.H."/>
            <person name="Billington S.J."/>
            <person name="Songer J.G."/>
            <person name="McClane B.A."/>
            <person name="Titball R.W."/>
            <person name="Rood J.I."/>
            <person name="Melville S.B."/>
            <person name="Paulsen I.T."/>
        </authorList>
    </citation>
    <scope>NUCLEOTIDE SEQUENCE [LARGE SCALE GENOMIC DNA]</scope>
    <source>
        <strain evidence="5">ATCC 13124 / DSM 756 / JCM 1290 / NCIMB 6125 / NCTC 8237 / S 107 / Type A</strain>
    </source>
</reference>
<dbReference type="Proteomes" id="UP000001823">
    <property type="component" value="Chromosome"/>
</dbReference>
<dbReference type="GO" id="GO:0042586">
    <property type="term" value="F:peptide deformylase activity"/>
    <property type="evidence" value="ECO:0007669"/>
    <property type="project" value="UniProtKB-UniRule"/>
</dbReference>
<dbReference type="NCBIfam" id="TIGR00079">
    <property type="entry name" value="pept_deformyl"/>
    <property type="match status" value="1"/>
</dbReference>